<dbReference type="InterPro" id="IPR046358">
    <property type="entry name" value="Flagellin_C"/>
</dbReference>
<proteinExistence type="inferred from homology"/>
<accession>A0A330L759</accession>
<dbReference type="GO" id="GO:0005198">
    <property type="term" value="F:structural molecule activity"/>
    <property type="evidence" value="ECO:0007669"/>
    <property type="project" value="UniProtKB-UniRule"/>
</dbReference>
<keyword evidence="7" id="KW-1185">Reference proteome</keyword>
<evidence type="ECO:0000256" key="3">
    <source>
        <dbReference type="RuleBase" id="RU362073"/>
    </source>
</evidence>
<evidence type="ECO:0000256" key="1">
    <source>
        <dbReference type="ARBA" id="ARBA00005709"/>
    </source>
</evidence>
<protein>
    <recommendedName>
        <fullName evidence="3">Flagellin</fullName>
    </recommendedName>
</protein>
<feature type="domain" description="Flagellin C-terminal" evidence="5">
    <location>
        <begin position="511"/>
        <end position="587"/>
    </location>
</feature>
<keyword evidence="3" id="KW-0964">Secreted</keyword>
<dbReference type="Proteomes" id="UP000248168">
    <property type="component" value="Unassembled WGS sequence"/>
</dbReference>
<feature type="domain" description="Flagellin N-terminal" evidence="4">
    <location>
        <begin position="14"/>
        <end position="140"/>
    </location>
</feature>
<evidence type="ECO:0000313" key="7">
    <source>
        <dbReference type="Proteomes" id="UP000248168"/>
    </source>
</evidence>
<dbReference type="Pfam" id="PF00700">
    <property type="entry name" value="Flagellin_C"/>
    <property type="match status" value="1"/>
</dbReference>
<dbReference type="RefSeq" id="WP_121989499.1">
    <property type="nucleotide sequence ID" value="NZ_OUNR01000016.1"/>
</dbReference>
<dbReference type="SUPFAM" id="SSF64518">
    <property type="entry name" value="Phase 1 flagellin"/>
    <property type="match status" value="2"/>
</dbReference>
<comment type="subcellular location">
    <subcellularLocation>
        <location evidence="3">Secreted</location>
    </subcellularLocation>
    <subcellularLocation>
        <location evidence="3">Bacterial flagellum</location>
    </subcellularLocation>
</comment>
<dbReference type="GO" id="GO:0009288">
    <property type="term" value="C:bacterial-type flagellum"/>
    <property type="evidence" value="ECO:0007669"/>
    <property type="project" value="UniProtKB-SubCell"/>
</dbReference>
<organism evidence="6 7">
    <name type="scientific">Nitrospira lenta</name>
    <dbReference type="NCBI Taxonomy" id="1436998"/>
    <lineage>
        <taxon>Bacteria</taxon>
        <taxon>Pseudomonadati</taxon>
        <taxon>Nitrospirota</taxon>
        <taxon>Nitrospiria</taxon>
        <taxon>Nitrospirales</taxon>
        <taxon>Nitrospiraceae</taxon>
        <taxon>Nitrospira</taxon>
    </lineage>
</organism>
<sequence length="588" mass="61448">MRVTEQQTFGVLVHNLERSRARSLDLQQQVSTGKKVRKPSDDPSAFNHISLDKASVASIEQRLRNISFGRTRLDLSDKLLNSTTDTLSRVQELAVQFASDTNGPAERVIGSREVRQLYSLVQQYANAELNGQAVFTGTSTHGRTTGLAITTPVTLTNGTNDSLVVSVDGVTSGTIDLTAATGSLTGAQLAARVQTQINADTALTAAGKHVTVTFDTDHLVIASDLHGSDSTVTVTGGTSRATLGLVGGSRTTGDKPFALTATTSPGSTNTGGAVVNQGTVVDDNLVTLDDYVIRFSSATQYDVFDVTVPVNVTKNGANTGGAFSADAAIIGPANLTLNAYAIQFTSSTQYNVVNTTTSATVSSGNTYVSGNAIEFDGLRVVLNNGDRGGPQSGDAFAVSLAPRTVLANQTYSTGSDISFDGLRLQLSTGSGAPATGDRFAVVTGLQYQGDAGVHQVEVGNNQVVPTNVSGDRVFSGPNIDLFDSIKTLVTSLRTNYRGGIRDTIGDVGTGLSQAGAVLGEVGALSNRLTGSAGRLDEFKTFFTQTLSETEDVDLAKAISDLTLQQYAIEAASRTLNQLFGNSLLKYLS</sequence>
<dbReference type="InterPro" id="IPR001492">
    <property type="entry name" value="Flagellin"/>
</dbReference>
<dbReference type="Pfam" id="PF00669">
    <property type="entry name" value="Flagellin_N"/>
    <property type="match status" value="1"/>
</dbReference>
<dbReference type="InParanoid" id="A0A330L759"/>
<dbReference type="Gene3D" id="1.20.1330.10">
    <property type="entry name" value="f41 fragment of flagellin, N-terminal domain"/>
    <property type="match status" value="2"/>
</dbReference>
<evidence type="ECO:0000259" key="5">
    <source>
        <dbReference type="Pfam" id="PF00700"/>
    </source>
</evidence>
<name>A0A330L759_9BACT</name>
<dbReference type="EMBL" id="OUNR01000016">
    <property type="protein sequence ID" value="SPP65177.1"/>
    <property type="molecule type" value="Genomic_DNA"/>
</dbReference>
<evidence type="ECO:0000259" key="4">
    <source>
        <dbReference type="Pfam" id="PF00669"/>
    </source>
</evidence>
<reference evidence="7" key="1">
    <citation type="submission" date="2018-04" db="EMBL/GenBank/DDBJ databases">
        <authorList>
            <person name="Lucker S."/>
            <person name="Sakoula D."/>
        </authorList>
    </citation>
    <scope>NUCLEOTIDE SEQUENCE [LARGE SCALE GENOMIC DNA]</scope>
</reference>
<dbReference type="GO" id="GO:0005576">
    <property type="term" value="C:extracellular region"/>
    <property type="evidence" value="ECO:0007669"/>
    <property type="project" value="UniProtKB-SubCell"/>
</dbReference>
<dbReference type="PANTHER" id="PTHR42792">
    <property type="entry name" value="FLAGELLIN"/>
    <property type="match status" value="1"/>
</dbReference>
<dbReference type="InterPro" id="IPR001029">
    <property type="entry name" value="Flagellin_N"/>
</dbReference>
<keyword evidence="2 3" id="KW-0975">Bacterial flagellum</keyword>
<evidence type="ECO:0000313" key="6">
    <source>
        <dbReference type="EMBL" id="SPP65177.1"/>
    </source>
</evidence>
<dbReference type="PANTHER" id="PTHR42792:SF1">
    <property type="entry name" value="FLAGELLAR HOOK-ASSOCIATED PROTEIN 3"/>
    <property type="match status" value="1"/>
</dbReference>
<gene>
    <name evidence="6" type="ORF">NITLEN_30091</name>
</gene>
<comment type="function">
    <text evidence="3">Flagellin is the subunit protein which polymerizes to form the filaments of bacterial flagella.</text>
</comment>
<comment type="similarity">
    <text evidence="1 3">Belongs to the bacterial flagellin family.</text>
</comment>
<evidence type="ECO:0000256" key="2">
    <source>
        <dbReference type="ARBA" id="ARBA00023143"/>
    </source>
</evidence>
<dbReference type="AlphaFoldDB" id="A0A330L759"/>
<dbReference type="OrthoDB" id="9768249at2"/>